<evidence type="ECO:0000313" key="4">
    <source>
        <dbReference type="Proteomes" id="UP000823636"/>
    </source>
</evidence>
<evidence type="ECO:0000313" key="3">
    <source>
        <dbReference type="EMBL" id="MBO8438169.1"/>
    </source>
</evidence>
<dbReference type="Proteomes" id="UP000823636">
    <property type="component" value="Unassembled WGS sequence"/>
</dbReference>
<accession>A0A9D9H722</accession>
<sequence>MTKNSIIAIILLIISAAFNTAEAKNFEFSAKAGINLGGTSPMGLPAEIRAINVFKPTFAFSIEGDVKRNFNEKWGLMAGIRFEVKGMSTDATVKNYQILLQYEGAPIEGVFTGNVETKVKNSYITIPVAAVYDISKRWSLRFGGYMSFMVDGEFSGNAYNGYMHDGSPIGERIDNVDAPYDFSEDMRKIDAGVLVGADFVAYKHLLIYGDLAWGCVPLFDKNFTALSFNMYNVYLNLGFGYLF</sequence>
<dbReference type="InterPro" id="IPR025665">
    <property type="entry name" value="Beta-barrel_OMP_2"/>
</dbReference>
<evidence type="ECO:0000259" key="2">
    <source>
        <dbReference type="Pfam" id="PF13568"/>
    </source>
</evidence>
<comment type="caution">
    <text evidence="3">The sequence shown here is derived from an EMBL/GenBank/DDBJ whole genome shotgun (WGS) entry which is preliminary data.</text>
</comment>
<gene>
    <name evidence="3" type="ORF">IAC54_04635</name>
</gene>
<name>A0A9D9H722_9BACT</name>
<organism evidence="3 4">
    <name type="scientific">Candidatus Caccoplasma merdipullorum</name>
    <dbReference type="NCBI Taxonomy" id="2840718"/>
    <lineage>
        <taxon>Bacteria</taxon>
        <taxon>Pseudomonadati</taxon>
        <taxon>Bacteroidota</taxon>
        <taxon>Bacteroidia</taxon>
        <taxon>Bacteroidales</taxon>
        <taxon>Bacteroidaceae</taxon>
        <taxon>Bacteroidaceae incertae sedis</taxon>
        <taxon>Candidatus Caccoplasma</taxon>
    </lineage>
</organism>
<keyword evidence="1" id="KW-0732">Signal</keyword>
<evidence type="ECO:0000256" key="1">
    <source>
        <dbReference type="SAM" id="SignalP"/>
    </source>
</evidence>
<reference evidence="3" key="2">
    <citation type="journal article" date="2021" name="PeerJ">
        <title>Extensive microbial diversity within the chicken gut microbiome revealed by metagenomics and culture.</title>
        <authorList>
            <person name="Gilroy R."/>
            <person name="Ravi A."/>
            <person name="Getino M."/>
            <person name="Pursley I."/>
            <person name="Horton D.L."/>
            <person name="Alikhan N.F."/>
            <person name="Baker D."/>
            <person name="Gharbi K."/>
            <person name="Hall N."/>
            <person name="Watson M."/>
            <person name="Adriaenssens E.M."/>
            <person name="Foster-Nyarko E."/>
            <person name="Jarju S."/>
            <person name="Secka A."/>
            <person name="Antonio M."/>
            <person name="Oren A."/>
            <person name="Chaudhuri R.R."/>
            <person name="La Ragione R."/>
            <person name="Hildebrand F."/>
            <person name="Pallen M.J."/>
        </authorList>
    </citation>
    <scope>NUCLEOTIDE SEQUENCE</scope>
    <source>
        <strain evidence="3">G3-4614</strain>
    </source>
</reference>
<dbReference type="AlphaFoldDB" id="A0A9D9H722"/>
<proteinExistence type="predicted"/>
<feature type="domain" description="Outer membrane protein beta-barrel" evidence="2">
    <location>
        <begin position="24"/>
        <end position="218"/>
    </location>
</feature>
<protein>
    <submittedName>
        <fullName evidence="3">PorT family protein</fullName>
    </submittedName>
</protein>
<dbReference type="EMBL" id="JADIMW010000051">
    <property type="protein sequence ID" value="MBO8438169.1"/>
    <property type="molecule type" value="Genomic_DNA"/>
</dbReference>
<dbReference type="Pfam" id="PF13568">
    <property type="entry name" value="OMP_b-brl_2"/>
    <property type="match status" value="1"/>
</dbReference>
<feature type="chain" id="PRO_5038658960" evidence="1">
    <location>
        <begin position="24"/>
        <end position="243"/>
    </location>
</feature>
<feature type="signal peptide" evidence="1">
    <location>
        <begin position="1"/>
        <end position="23"/>
    </location>
</feature>
<reference evidence="3" key="1">
    <citation type="submission" date="2020-10" db="EMBL/GenBank/DDBJ databases">
        <authorList>
            <person name="Gilroy R."/>
        </authorList>
    </citation>
    <scope>NUCLEOTIDE SEQUENCE</scope>
    <source>
        <strain evidence="3">G3-4614</strain>
    </source>
</reference>